<name>A0ABN7WI93_GIGMA</name>
<gene>
    <name evidence="1" type="ORF">GMARGA_LOCUS31368</name>
</gene>
<comment type="caution">
    <text evidence="1">The sequence shown here is derived from an EMBL/GenBank/DDBJ whole genome shotgun (WGS) entry which is preliminary data.</text>
</comment>
<protein>
    <submittedName>
        <fullName evidence="1">23601_t:CDS:1</fullName>
    </submittedName>
</protein>
<feature type="non-terminal residue" evidence="1">
    <location>
        <position position="1"/>
    </location>
</feature>
<reference evidence="1 2" key="1">
    <citation type="submission" date="2021-06" db="EMBL/GenBank/DDBJ databases">
        <authorList>
            <person name="Kallberg Y."/>
            <person name="Tangrot J."/>
            <person name="Rosling A."/>
        </authorList>
    </citation>
    <scope>NUCLEOTIDE SEQUENCE [LARGE SCALE GENOMIC DNA]</scope>
    <source>
        <strain evidence="1 2">120-4 pot B 10/14</strain>
    </source>
</reference>
<organism evidence="1 2">
    <name type="scientific">Gigaspora margarita</name>
    <dbReference type="NCBI Taxonomy" id="4874"/>
    <lineage>
        <taxon>Eukaryota</taxon>
        <taxon>Fungi</taxon>
        <taxon>Fungi incertae sedis</taxon>
        <taxon>Mucoromycota</taxon>
        <taxon>Glomeromycotina</taxon>
        <taxon>Glomeromycetes</taxon>
        <taxon>Diversisporales</taxon>
        <taxon>Gigasporaceae</taxon>
        <taxon>Gigaspora</taxon>
    </lineage>
</organism>
<sequence length="43" mass="4972">LKQKNPAQGHNLEYIPKSLSDTEDDEIEKPIIILHTIKDTKTR</sequence>
<accession>A0ABN7WI93</accession>
<keyword evidence="2" id="KW-1185">Reference proteome</keyword>
<dbReference type="Proteomes" id="UP000789901">
    <property type="component" value="Unassembled WGS sequence"/>
</dbReference>
<evidence type="ECO:0000313" key="1">
    <source>
        <dbReference type="EMBL" id="CAG8833068.1"/>
    </source>
</evidence>
<dbReference type="EMBL" id="CAJVQB010046642">
    <property type="protein sequence ID" value="CAG8833068.1"/>
    <property type="molecule type" value="Genomic_DNA"/>
</dbReference>
<evidence type="ECO:0000313" key="2">
    <source>
        <dbReference type="Proteomes" id="UP000789901"/>
    </source>
</evidence>
<proteinExistence type="predicted"/>